<proteinExistence type="predicted"/>
<organism evidence="1 2">
    <name type="scientific">Helianthus annuus</name>
    <name type="common">Common sunflower</name>
    <dbReference type="NCBI Taxonomy" id="4232"/>
    <lineage>
        <taxon>Eukaryota</taxon>
        <taxon>Viridiplantae</taxon>
        <taxon>Streptophyta</taxon>
        <taxon>Embryophyta</taxon>
        <taxon>Tracheophyta</taxon>
        <taxon>Spermatophyta</taxon>
        <taxon>Magnoliopsida</taxon>
        <taxon>eudicotyledons</taxon>
        <taxon>Gunneridae</taxon>
        <taxon>Pentapetalae</taxon>
        <taxon>asterids</taxon>
        <taxon>campanulids</taxon>
        <taxon>Asterales</taxon>
        <taxon>Asteraceae</taxon>
        <taxon>Asteroideae</taxon>
        <taxon>Heliantheae alliance</taxon>
        <taxon>Heliantheae</taxon>
        <taxon>Helianthus</taxon>
    </lineage>
</organism>
<keyword evidence="2" id="KW-1185">Reference proteome</keyword>
<reference evidence="1" key="2">
    <citation type="submission" date="2020-06" db="EMBL/GenBank/DDBJ databases">
        <title>Helianthus annuus Genome sequencing and assembly Release 2.</title>
        <authorList>
            <person name="Gouzy J."/>
            <person name="Langlade N."/>
            <person name="Munos S."/>
        </authorList>
    </citation>
    <scope>NUCLEOTIDE SEQUENCE</scope>
    <source>
        <tissue evidence="1">Leaves</tissue>
    </source>
</reference>
<dbReference type="EMBL" id="MNCJ02000319">
    <property type="protein sequence ID" value="KAF5811555.1"/>
    <property type="molecule type" value="Genomic_DNA"/>
</dbReference>
<protein>
    <submittedName>
        <fullName evidence="1">Uncharacterized protein</fullName>
    </submittedName>
</protein>
<evidence type="ECO:0000313" key="2">
    <source>
        <dbReference type="Proteomes" id="UP000215914"/>
    </source>
</evidence>
<name>A0A9K3JBN3_HELAN</name>
<dbReference type="Gramene" id="mRNA:HanXRQr2_Chr04g0182731">
    <property type="protein sequence ID" value="CDS:HanXRQr2_Chr04g0182731.1"/>
    <property type="gene ID" value="HanXRQr2_Chr04g0182731"/>
</dbReference>
<gene>
    <name evidence="1" type="ORF">HanXRQr2_Chr04g0182731</name>
</gene>
<dbReference type="AlphaFoldDB" id="A0A9K3JBN3"/>
<accession>A0A9K3JBN3</accession>
<dbReference type="Proteomes" id="UP000215914">
    <property type="component" value="Unassembled WGS sequence"/>
</dbReference>
<comment type="caution">
    <text evidence="1">The sequence shown here is derived from an EMBL/GenBank/DDBJ whole genome shotgun (WGS) entry which is preliminary data.</text>
</comment>
<reference evidence="1" key="1">
    <citation type="journal article" date="2017" name="Nature">
        <title>The sunflower genome provides insights into oil metabolism, flowering and Asterid evolution.</title>
        <authorList>
            <person name="Badouin H."/>
            <person name="Gouzy J."/>
            <person name="Grassa C.J."/>
            <person name="Murat F."/>
            <person name="Staton S.E."/>
            <person name="Cottret L."/>
            <person name="Lelandais-Briere C."/>
            <person name="Owens G.L."/>
            <person name="Carrere S."/>
            <person name="Mayjonade B."/>
            <person name="Legrand L."/>
            <person name="Gill N."/>
            <person name="Kane N.C."/>
            <person name="Bowers J.E."/>
            <person name="Hubner S."/>
            <person name="Bellec A."/>
            <person name="Berard A."/>
            <person name="Berges H."/>
            <person name="Blanchet N."/>
            <person name="Boniface M.C."/>
            <person name="Brunel D."/>
            <person name="Catrice O."/>
            <person name="Chaidir N."/>
            <person name="Claudel C."/>
            <person name="Donnadieu C."/>
            <person name="Faraut T."/>
            <person name="Fievet G."/>
            <person name="Helmstetter N."/>
            <person name="King M."/>
            <person name="Knapp S.J."/>
            <person name="Lai Z."/>
            <person name="Le Paslier M.C."/>
            <person name="Lippi Y."/>
            <person name="Lorenzon L."/>
            <person name="Mandel J.R."/>
            <person name="Marage G."/>
            <person name="Marchand G."/>
            <person name="Marquand E."/>
            <person name="Bret-Mestries E."/>
            <person name="Morien E."/>
            <person name="Nambeesan S."/>
            <person name="Nguyen T."/>
            <person name="Pegot-Espagnet P."/>
            <person name="Pouilly N."/>
            <person name="Raftis F."/>
            <person name="Sallet E."/>
            <person name="Schiex T."/>
            <person name="Thomas J."/>
            <person name="Vandecasteele C."/>
            <person name="Vares D."/>
            <person name="Vear F."/>
            <person name="Vautrin S."/>
            <person name="Crespi M."/>
            <person name="Mangin B."/>
            <person name="Burke J.M."/>
            <person name="Salse J."/>
            <person name="Munos S."/>
            <person name="Vincourt P."/>
            <person name="Rieseberg L.H."/>
            <person name="Langlade N.B."/>
        </authorList>
    </citation>
    <scope>NUCLEOTIDE SEQUENCE</scope>
    <source>
        <tissue evidence="1">Leaves</tissue>
    </source>
</reference>
<evidence type="ECO:0000313" key="1">
    <source>
        <dbReference type="EMBL" id="KAF5811555.1"/>
    </source>
</evidence>
<sequence>MTQLSYDDDWSQRGPRKPCLCFTRAARGPRSDPIYRTHQISFQFVHSSILSLKF</sequence>